<dbReference type="PANTHER" id="PTHR48109:SF1">
    <property type="entry name" value="DIHYDROOROTATE DEHYDROGENASE (FUMARATE)"/>
    <property type="match status" value="1"/>
</dbReference>
<keyword evidence="12" id="KW-1185">Reference proteome</keyword>
<dbReference type="HAMAP" id="MF_00224">
    <property type="entry name" value="DHO_dh_type1"/>
    <property type="match status" value="1"/>
</dbReference>
<dbReference type="NCBIfam" id="NF005574">
    <property type="entry name" value="PRK07259.1"/>
    <property type="match status" value="1"/>
</dbReference>
<evidence type="ECO:0000256" key="7">
    <source>
        <dbReference type="ARBA" id="ARBA00022975"/>
    </source>
</evidence>
<feature type="binding site" evidence="9">
    <location>
        <position position="21"/>
    </location>
    <ligand>
        <name>FMN</name>
        <dbReference type="ChEBI" id="CHEBI:58210"/>
    </ligand>
</feature>
<keyword evidence="8 9" id="KW-0560">Oxidoreductase</keyword>
<feature type="binding site" evidence="9">
    <location>
        <begin position="263"/>
        <end position="264"/>
    </location>
    <ligand>
        <name>FMN</name>
        <dbReference type="ChEBI" id="CHEBI:58210"/>
    </ligand>
</feature>
<feature type="binding site" evidence="9">
    <location>
        <position position="126"/>
    </location>
    <ligand>
        <name>substrate</name>
    </ligand>
</feature>
<dbReference type="FunCoup" id="A0A7G1G975">
    <property type="interactions" value="382"/>
</dbReference>
<dbReference type="InterPro" id="IPR033888">
    <property type="entry name" value="DHOD_1B"/>
</dbReference>
<reference evidence="11 12" key="1">
    <citation type="submission" date="2018-06" db="EMBL/GenBank/DDBJ databases">
        <title>Genome sequencing of Oceanotoga sp. sy52.</title>
        <authorList>
            <person name="Mori K."/>
        </authorList>
    </citation>
    <scope>NUCLEOTIDE SEQUENCE [LARGE SCALE GENOMIC DNA]</scope>
    <source>
        <strain evidence="12">sy52</strain>
    </source>
</reference>
<dbReference type="GO" id="GO:0006207">
    <property type="term" value="P:'de novo' pyrimidine nucleobase biosynthetic process"/>
    <property type="evidence" value="ECO:0007669"/>
    <property type="project" value="InterPro"/>
</dbReference>
<evidence type="ECO:0000313" key="12">
    <source>
        <dbReference type="Proteomes" id="UP000516361"/>
    </source>
</evidence>
<evidence type="ECO:0000256" key="8">
    <source>
        <dbReference type="ARBA" id="ARBA00023002"/>
    </source>
</evidence>
<dbReference type="InterPro" id="IPR050074">
    <property type="entry name" value="DHO_dehydrogenase"/>
</dbReference>
<comment type="caution">
    <text evidence="9">Lacks conserved residue(s) required for the propagation of feature annotation.</text>
</comment>
<dbReference type="InterPro" id="IPR012135">
    <property type="entry name" value="Dihydroorotate_DH_1_2"/>
</dbReference>
<evidence type="ECO:0000256" key="4">
    <source>
        <dbReference type="ARBA" id="ARBA00022490"/>
    </source>
</evidence>
<keyword evidence="6 9" id="KW-0288">FMN</keyword>
<gene>
    <name evidence="11" type="primary">pyrD_2</name>
    <name evidence="9" type="synonym">pyrD</name>
    <name evidence="11" type="ORF">OSSY52_21570</name>
</gene>
<feature type="binding site" evidence="9">
    <location>
        <begin position="45"/>
        <end position="46"/>
    </location>
    <ligand>
        <name>FMN</name>
        <dbReference type="ChEBI" id="CHEBI:58210"/>
    </ligand>
</feature>
<dbReference type="FunFam" id="3.20.20.70:FF:000027">
    <property type="entry name" value="Dihydropyrimidine dehydrogenase [NADP(+)]"/>
    <property type="match status" value="1"/>
</dbReference>
<dbReference type="InterPro" id="IPR024920">
    <property type="entry name" value="Dihydroorotate_DH_1"/>
</dbReference>
<evidence type="ECO:0000256" key="9">
    <source>
        <dbReference type="HAMAP-Rule" id="MF_00224"/>
    </source>
</evidence>
<dbReference type="PIRSF" id="PIRSF000164">
    <property type="entry name" value="DHO_oxidase"/>
    <property type="match status" value="1"/>
</dbReference>
<dbReference type="PROSITE" id="PS00912">
    <property type="entry name" value="DHODEHASE_2"/>
    <property type="match status" value="1"/>
</dbReference>
<proteinExistence type="inferred from homology"/>
<evidence type="ECO:0000256" key="5">
    <source>
        <dbReference type="ARBA" id="ARBA00022630"/>
    </source>
</evidence>
<dbReference type="Gene3D" id="3.20.20.70">
    <property type="entry name" value="Aldolase class I"/>
    <property type="match status" value="1"/>
</dbReference>
<comment type="pathway">
    <text evidence="2 9">Pyrimidine metabolism; UMP biosynthesis via de novo pathway.</text>
</comment>
<dbReference type="GO" id="GO:0005737">
    <property type="term" value="C:cytoplasm"/>
    <property type="evidence" value="ECO:0007669"/>
    <property type="project" value="UniProtKB-SubCell"/>
</dbReference>
<feature type="binding site" evidence="9">
    <location>
        <position position="164"/>
    </location>
    <ligand>
        <name>FMN</name>
        <dbReference type="ChEBI" id="CHEBI:58210"/>
    </ligand>
</feature>
<comment type="similarity">
    <text evidence="3 9">Belongs to the dihydroorotate dehydrogenase family. Type 1 subfamily.</text>
</comment>
<dbReference type="NCBIfam" id="TIGR01037">
    <property type="entry name" value="pyrD_sub1_fam"/>
    <property type="match status" value="1"/>
</dbReference>
<evidence type="ECO:0000259" key="10">
    <source>
        <dbReference type="Pfam" id="PF01180"/>
    </source>
</evidence>
<comment type="cofactor">
    <cofactor evidence="9">
        <name>FMN</name>
        <dbReference type="ChEBI" id="CHEBI:58210"/>
    </cofactor>
    <text evidence="9">Binds 1 FMN per subunit.</text>
</comment>
<comment type="function">
    <text evidence="9">Catalyzes the conversion of dihydroorotate to orotate.</text>
</comment>
<dbReference type="EMBL" id="AP018712">
    <property type="protein sequence ID" value="BBE32016.1"/>
    <property type="molecule type" value="Genomic_DNA"/>
</dbReference>
<dbReference type="KEGG" id="ocy:OSSY52_21570"/>
<evidence type="ECO:0000256" key="6">
    <source>
        <dbReference type="ARBA" id="ARBA00022643"/>
    </source>
</evidence>
<dbReference type="Proteomes" id="UP000516361">
    <property type="component" value="Chromosome"/>
</dbReference>
<feature type="binding site" evidence="9">
    <location>
        <position position="45"/>
    </location>
    <ligand>
        <name>substrate</name>
    </ligand>
</feature>
<organism evidence="11 12">
    <name type="scientific">Tepiditoga spiralis</name>
    <dbReference type="NCBI Taxonomy" id="2108365"/>
    <lineage>
        <taxon>Bacteria</taxon>
        <taxon>Thermotogati</taxon>
        <taxon>Thermotogota</taxon>
        <taxon>Thermotogae</taxon>
        <taxon>Petrotogales</taxon>
        <taxon>Petrotogaceae</taxon>
        <taxon>Tepiditoga</taxon>
    </lineage>
</organism>
<feature type="binding site" evidence="9">
    <location>
        <position position="188"/>
    </location>
    <ligand>
        <name>FMN</name>
        <dbReference type="ChEBI" id="CHEBI:58210"/>
    </ligand>
</feature>
<dbReference type="Pfam" id="PF01180">
    <property type="entry name" value="DHO_dh"/>
    <property type="match status" value="1"/>
</dbReference>
<comment type="subcellular location">
    <subcellularLocation>
        <location evidence="1 9">Cytoplasm</location>
    </subcellularLocation>
</comment>
<dbReference type="SUPFAM" id="SSF51395">
    <property type="entry name" value="FMN-linked oxidoreductases"/>
    <property type="match status" value="1"/>
</dbReference>
<accession>A0A7G1G975</accession>
<evidence type="ECO:0000256" key="2">
    <source>
        <dbReference type="ARBA" id="ARBA00004725"/>
    </source>
</evidence>
<dbReference type="InParanoid" id="A0A7G1G975"/>
<name>A0A7G1G975_9BACT</name>
<feature type="active site" description="Nucleophile" evidence="9">
    <location>
        <position position="129"/>
    </location>
</feature>
<dbReference type="UniPathway" id="UPA00070"/>
<feature type="binding site" evidence="9">
    <location>
        <begin position="69"/>
        <end position="73"/>
    </location>
    <ligand>
        <name>substrate</name>
    </ligand>
</feature>
<dbReference type="GO" id="GO:0044205">
    <property type="term" value="P:'de novo' UMP biosynthetic process"/>
    <property type="evidence" value="ECO:0007669"/>
    <property type="project" value="UniProtKB-UniRule"/>
</dbReference>
<dbReference type="PANTHER" id="PTHR48109">
    <property type="entry name" value="DIHYDROOROTATE DEHYDROGENASE (QUINONE), MITOCHONDRIAL-RELATED"/>
    <property type="match status" value="1"/>
</dbReference>
<dbReference type="EC" id="1.3.-.-" evidence="9"/>
<dbReference type="RefSeq" id="WP_190614874.1">
    <property type="nucleotide sequence ID" value="NZ_AP018712.1"/>
</dbReference>
<dbReference type="GO" id="GO:0004152">
    <property type="term" value="F:dihydroorotate dehydrogenase activity"/>
    <property type="evidence" value="ECO:0007669"/>
    <property type="project" value="UniProtKB-UniRule"/>
</dbReference>
<evidence type="ECO:0000256" key="1">
    <source>
        <dbReference type="ARBA" id="ARBA00004496"/>
    </source>
</evidence>
<dbReference type="InterPro" id="IPR005720">
    <property type="entry name" value="Dihydroorotate_DH_cat"/>
</dbReference>
<dbReference type="CDD" id="cd04740">
    <property type="entry name" value="DHOD_1B_like"/>
    <property type="match status" value="1"/>
</dbReference>
<feature type="domain" description="Dihydroorotate dehydrogenase catalytic" evidence="10">
    <location>
        <begin position="4"/>
        <end position="284"/>
    </location>
</feature>
<keyword evidence="7 9" id="KW-0665">Pyrimidine biosynthesis</keyword>
<evidence type="ECO:0000256" key="3">
    <source>
        <dbReference type="ARBA" id="ARBA00008008"/>
    </source>
</evidence>
<keyword evidence="4 9" id="KW-0963">Cytoplasm</keyword>
<sequence length="301" mass="32433">MERLKTKVCGITFNNPVITASGPSGNGEELNKLIDISKLGGFTSKTITLNSKIGNPPPRIINVDGGMLNSIGLQNDGYIEFKKNTVPFLESLNTNIIASLGGYDSQEFEIMIKELNSTKIKAFELNLSCPNVSKGGAVISQNPNLVYEVVKNAKKISKKPIFVKFGIENVDELVENTVAAGADGVTLINCIKGMKIDINTGKTILKRKIGGLSGPAIKPIALATVYKIKNKYPDLSIIGMGGIMNFEDALEFMMAGASLVGIGTGVMIDHEIPVNIIKNLNNFLLKKNKKLDEIFSSAQEV</sequence>
<comment type="catalytic activity">
    <reaction evidence="9">
        <text>(S)-dihydroorotate + A = orotate + AH2</text>
        <dbReference type="Rhea" id="RHEA:18073"/>
        <dbReference type="ChEBI" id="CHEBI:13193"/>
        <dbReference type="ChEBI" id="CHEBI:17499"/>
        <dbReference type="ChEBI" id="CHEBI:30839"/>
        <dbReference type="ChEBI" id="CHEBI:30864"/>
    </reaction>
</comment>
<dbReference type="InterPro" id="IPR049622">
    <property type="entry name" value="Dihydroorotate_DH_I"/>
</dbReference>
<dbReference type="PROSITE" id="PS00911">
    <property type="entry name" value="DHODEHASE_1"/>
    <property type="match status" value="1"/>
</dbReference>
<feature type="binding site" evidence="9">
    <location>
        <position position="214"/>
    </location>
    <ligand>
        <name>FMN</name>
        <dbReference type="ChEBI" id="CHEBI:58210"/>
    </ligand>
</feature>
<dbReference type="InterPro" id="IPR001295">
    <property type="entry name" value="Dihydroorotate_DH_CS"/>
</dbReference>
<evidence type="ECO:0000313" key="11">
    <source>
        <dbReference type="EMBL" id="BBE32016.1"/>
    </source>
</evidence>
<protein>
    <recommendedName>
        <fullName evidence="9">Dihydroorotate dehydrogenase</fullName>
        <shortName evidence="9">DHOD</shortName>
        <shortName evidence="9">DHODase</shortName>
        <shortName evidence="9">DHOdehase</shortName>
        <ecNumber evidence="9">1.3.-.-</ecNumber>
    </recommendedName>
</protein>
<dbReference type="InterPro" id="IPR013785">
    <property type="entry name" value="Aldolase_TIM"/>
</dbReference>
<keyword evidence="5 9" id="KW-0285">Flavoprotein</keyword>
<feature type="binding site" evidence="9">
    <location>
        <begin position="241"/>
        <end position="242"/>
    </location>
    <ligand>
        <name>FMN</name>
        <dbReference type="ChEBI" id="CHEBI:58210"/>
    </ligand>
</feature>
<dbReference type="AlphaFoldDB" id="A0A7G1G975"/>
<feature type="binding site" evidence="9">
    <location>
        <position position="126"/>
    </location>
    <ligand>
        <name>FMN</name>
        <dbReference type="ChEBI" id="CHEBI:58210"/>
    </ligand>
</feature>